<dbReference type="InterPro" id="IPR016162">
    <property type="entry name" value="Ald_DH_N"/>
</dbReference>
<evidence type="ECO:0000313" key="2">
    <source>
        <dbReference type="EMBL" id="MEN1762317.1"/>
    </source>
</evidence>
<dbReference type="SUPFAM" id="SSF53720">
    <property type="entry name" value="ALDH-like"/>
    <property type="match status" value="1"/>
</dbReference>
<keyword evidence="3" id="KW-1185">Reference proteome</keyword>
<keyword evidence="1" id="KW-0560">Oxidoreductase</keyword>
<organism evidence="2 3">
    <name type="scientific">Anoxynatronum sibiricum</name>
    <dbReference type="NCBI Taxonomy" id="210623"/>
    <lineage>
        <taxon>Bacteria</taxon>
        <taxon>Bacillati</taxon>
        <taxon>Bacillota</taxon>
        <taxon>Clostridia</taxon>
        <taxon>Eubacteriales</taxon>
        <taxon>Clostridiaceae</taxon>
        <taxon>Anoxynatronum</taxon>
    </lineage>
</organism>
<proteinExistence type="predicted"/>
<name>A0ABU9VYT1_9CLOT</name>
<dbReference type="Proteomes" id="UP001407405">
    <property type="component" value="Unassembled WGS sequence"/>
</dbReference>
<gene>
    <name evidence="2" type="ORF">AAIG11_17820</name>
</gene>
<feature type="non-terminal residue" evidence="2">
    <location>
        <position position="1"/>
    </location>
</feature>
<protein>
    <submittedName>
        <fullName evidence="2">Succinate-semialdehyde dehydrogenase</fullName>
    </submittedName>
</protein>
<accession>A0ABU9VYT1</accession>
<evidence type="ECO:0000256" key="1">
    <source>
        <dbReference type="ARBA" id="ARBA00023002"/>
    </source>
</evidence>
<dbReference type="InterPro" id="IPR016161">
    <property type="entry name" value="Ald_DH/histidinol_DH"/>
</dbReference>
<reference evidence="2 3" key="1">
    <citation type="submission" date="2024-04" db="EMBL/GenBank/DDBJ databases">
        <title>Genome sequencing and metabolic network reconstruction of aminoacids and betaine degradation by Anoxynatronum sibiricum.</title>
        <authorList>
            <person name="Detkova E.N."/>
            <person name="Boltjanskaja Y.V."/>
            <person name="Mardanov A.V."/>
            <person name="Kevbrin V."/>
        </authorList>
    </citation>
    <scope>NUCLEOTIDE SEQUENCE [LARGE SCALE GENOMIC DNA]</scope>
    <source>
        <strain evidence="2 3">Z-7981</strain>
    </source>
</reference>
<feature type="non-terminal residue" evidence="2">
    <location>
        <position position="112"/>
    </location>
</feature>
<comment type="caution">
    <text evidence="2">The sequence shown here is derived from an EMBL/GenBank/DDBJ whole genome shotgun (WGS) entry which is preliminary data.</text>
</comment>
<dbReference type="Gene3D" id="3.40.605.10">
    <property type="entry name" value="Aldehyde Dehydrogenase, Chain A, domain 1"/>
    <property type="match status" value="1"/>
</dbReference>
<dbReference type="EMBL" id="JBCITM010000074">
    <property type="protein sequence ID" value="MEN1762317.1"/>
    <property type="molecule type" value="Genomic_DNA"/>
</dbReference>
<evidence type="ECO:0000313" key="3">
    <source>
        <dbReference type="Proteomes" id="UP001407405"/>
    </source>
</evidence>
<sequence length="112" mass="11627">NPTVTAMSNAMFALKGGNAIIIAPHPRAKNVSRVTVEMMNDAIYPLGAPAHLIQIIEEPSIELTGELMQAVDVVVATGGGAMVKAAYSSGKPAYGVGPGNVQCIIDKDSTYE</sequence>